<keyword evidence="2" id="KW-0732">Signal</keyword>
<dbReference type="Proteomes" id="UP000184330">
    <property type="component" value="Unassembled WGS sequence"/>
</dbReference>
<organism evidence="3 4">
    <name type="scientific">Phialocephala subalpina</name>
    <dbReference type="NCBI Taxonomy" id="576137"/>
    <lineage>
        <taxon>Eukaryota</taxon>
        <taxon>Fungi</taxon>
        <taxon>Dikarya</taxon>
        <taxon>Ascomycota</taxon>
        <taxon>Pezizomycotina</taxon>
        <taxon>Leotiomycetes</taxon>
        <taxon>Helotiales</taxon>
        <taxon>Mollisiaceae</taxon>
        <taxon>Phialocephala</taxon>
        <taxon>Phialocephala fortinii species complex</taxon>
    </lineage>
</organism>
<gene>
    <name evidence="3" type="ORF">PAC_11589</name>
</gene>
<dbReference type="Pfam" id="PF04185">
    <property type="entry name" value="Phosphoesterase"/>
    <property type="match status" value="1"/>
</dbReference>
<name>A0A1L7X9K5_9HELO</name>
<evidence type="ECO:0000256" key="2">
    <source>
        <dbReference type="SAM" id="SignalP"/>
    </source>
</evidence>
<evidence type="ECO:0000313" key="3">
    <source>
        <dbReference type="EMBL" id="CZR61692.1"/>
    </source>
</evidence>
<dbReference type="OrthoDB" id="5135119at2759"/>
<dbReference type="InterPro" id="IPR017850">
    <property type="entry name" value="Alkaline_phosphatase_core_sf"/>
</dbReference>
<keyword evidence="4" id="KW-1185">Reference proteome</keyword>
<dbReference type="STRING" id="576137.A0A1L7X9K5"/>
<dbReference type="EMBL" id="FJOG01000019">
    <property type="protein sequence ID" value="CZR61692.1"/>
    <property type="molecule type" value="Genomic_DNA"/>
</dbReference>
<dbReference type="Gene3D" id="3.40.720.10">
    <property type="entry name" value="Alkaline Phosphatase, subunit A"/>
    <property type="match status" value="1"/>
</dbReference>
<dbReference type="InterPro" id="IPR007312">
    <property type="entry name" value="Phosphoesterase"/>
</dbReference>
<dbReference type="SUPFAM" id="SSF53649">
    <property type="entry name" value="Alkaline phosphatase-like"/>
    <property type="match status" value="1"/>
</dbReference>
<dbReference type="AlphaFoldDB" id="A0A1L7X9K5"/>
<reference evidence="3 4" key="1">
    <citation type="submission" date="2016-03" db="EMBL/GenBank/DDBJ databases">
        <authorList>
            <person name="Ploux O."/>
        </authorList>
    </citation>
    <scope>NUCLEOTIDE SEQUENCE [LARGE SCALE GENOMIC DNA]</scope>
    <source>
        <strain evidence="3 4">UAMH 11012</strain>
    </source>
</reference>
<evidence type="ECO:0000256" key="1">
    <source>
        <dbReference type="ARBA" id="ARBA00022801"/>
    </source>
</evidence>
<dbReference type="PANTHER" id="PTHR31956:SF15">
    <property type="entry name" value="ACID PHOSPHATASE PHOA"/>
    <property type="match status" value="1"/>
</dbReference>
<feature type="signal peptide" evidence="2">
    <location>
        <begin position="1"/>
        <end position="18"/>
    </location>
</feature>
<feature type="chain" id="PRO_5013041285" evidence="2">
    <location>
        <begin position="19"/>
        <end position="390"/>
    </location>
</feature>
<dbReference type="GO" id="GO:0016788">
    <property type="term" value="F:hydrolase activity, acting on ester bonds"/>
    <property type="evidence" value="ECO:0007669"/>
    <property type="project" value="InterPro"/>
</dbReference>
<sequence length="390" mass="43421">MRFSTSFTAASLTAVALAAPAPVSPTATDVTDVYAAEATALTLSPVSHVKGKVFDRYVSIWLENTDYAAAAADPTMEALAKKGIKLTNSFAVTHPSEPNYLSVFGGWRPFRATPSNVSTIADLLDDKGVSWGVYQEDMPYSGYQGFSWVNPKTGANDYVRKHNPAIVYNSIANSPEKAAKVKNFTLFNEELKSNKLPQWLFITPNMLNDGHDTNVTFDASWSNTLVHITFDENEDYTIQNQILAVLLGDAIPKELVGTVDDNYYNHYSELATVEANWDLKTLGRWDVGANVFANVASKTRDNVRKWNNDDYPAFEKMFFNSSYPGILSTTTWAPQPVPDIHSRRKGRTTLDSIQDAWPGSDDKNYYHGELEIPDGMHPPKYPEPFSAYWA</sequence>
<keyword evidence="1" id="KW-0378">Hydrolase</keyword>
<evidence type="ECO:0000313" key="4">
    <source>
        <dbReference type="Proteomes" id="UP000184330"/>
    </source>
</evidence>
<dbReference type="PANTHER" id="PTHR31956">
    <property type="entry name" value="NON-SPECIFIC PHOSPHOLIPASE C4-RELATED"/>
    <property type="match status" value="1"/>
</dbReference>
<accession>A0A1L7X9K5</accession>
<protein>
    <submittedName>
        <fullName evidence="3">Related to acid phosphatase Pho610</fullName>
    </submittedName>
</protein>
<dbReference type="GO" id="GO:0009395">
    <property type="term" value="P:phospholipid catabolic process"/>
    <property type="evidence" value="ECO:0007669"/>
    <property type="project" value="TreeGrafter"/>
</dbReference>
<proteinExistence type="predicted"/>